<reference evidence="2 3" key="1">
    <citation type="submission" date="2020-08" db="EMBL/GenBank/DDBJ databases">
        <title>Genomic Encyclopedia of Type Strains, Phase IV (KMG-IV): sequencing the most valuable type-strain genomes for metagenomic binning, comparative biology and taxonomic classification.</title>
        <authorList>
            <person name="Goeker M."/>
        </authorList>
    </citation>
    <scope>NUCLEOTIDE SEQUENCE [LARGE SCALE GENOMIC DNA]</scope>
    <source>
        <strain evidence="2 3">DSM 26723</strain>
    </source>
</reference>
<proteinExistence type="predicted"/>
<feature type="transmembrane region" description="Helical" evidence="1">
    <location>
        <begin position="64"/>
        <end position="83"/>
    </location>
</feature>
<name>A0A841HU34_9GAMM</name>
<keyword evidence="1" id="KW-1133">Transmembrane helix</keyword>
<keyword evidence="1" id="KW-0472">Membrane</keyword>
<feature type="transmembrane region" description="Helical" evidence="1">
    <location>
        <begin position="30"/>
        <end position="52"/>
    </location>
</feature>
<evidence type="ECO:0000313" key="3">
    <source>
        <dbReference type="Proteomes" id="UP000588068"/>
    </source>
</evidence>
<evidence type="ECO:0000256" key="1">
    <source>
        <dbReference type="SAM" id="Phobius"/>
    </source>
</evidence>
<gene>
    <name evidence="2" type="ORF">HNQ60_005235</name>
</gene>
<keyword evidence="1" id="KW-0812">Transmembrane</keyword>
<feature type="transmembrane region" description="Helical" evidence="1">
    <location>
        <begin position="6"/>
        <end position="23"/>
    </location>
</feature>
<dbReference type="Proteomes" id="UP000588068">
    <property type="component" value="Unassembled WGS sequence"/>
</dbReference>
<accession>A0A841HU34</accession>
<protein>
    <submittedName>
        <fullName evidence="2">Putative membrane protein YeaQ/YmgE (Transglycosylase-associated protein family)</fullName>
    </submittedName>
</protein>
<dbReference type="RefSeq" id="WP_184335700.1">
    <property type="nucleotide sequence ID" value="NZ_JACHHZ010000007.1"/>
</dbReference>
<evidence type="ECO:0000313" key="2">
    <source>
        <dbReference type="EMBL" id="MBB6096313.1"/>
    </source>
</evidence>
<keyword evidence="3" id="KW-1185">Reference proteome</keyword>
<dbReference type="EMBL" id="JACHHZ010000007">
    <property type="protein sequence ID" value="MBB6096313.1"/>
    <property type="molecule type" value="Genomic_DNA"/>
</dbReference>
<sequence>MNVITWLLIGGLVGWLASIALRIDSQERIFLDVAIGIVGAVFSGWFLTPLLGVATMNQGSLSTGGVLVSFFGAVIAVALANVLRYATRRIHASGGAGR</sequence>
<organism evidence="2 3">
    <name type="scientific">Povalibacter uvarum</name>
    <dbReference type="NCBI Taxonomy" id="732238"/>
    <lineage>
        <taxon>Bacteria</taxon>
        <taxon>Pseudomonadati</taxon>
        <taxon>Pseudomonadota</taxon>
        <taxon>Gammaproteobacteria</taxon>
        <taxon>Steroidobacterales</taxon>
        <taxon>Steroidobacteraceae</taxon>
        <taxon>Povalibacter</taxon>
    </lineage>
</organism>
<dbReference type="AlphaFoldDB" id="A0A841HU34"/>
<comment type="caution">
    <text evidence="2">The sequence shown here is derived from an EMBL/GenBank/DDBJ whole genome shotgun (WGS) entry which is preliminary data.</text>
</comment>